<dbReference type="RefSeq" id="WP_167083317.1">
    <property type="nucleotide sequence ID" value="NZ_BAAADC010000001.1"/>
</dbReference>
<evidence type="ECO:0000313" key="3">
    <source>
        <dbReference type="Proteomes" id="UP000570514"/>
    </source>
</evidence>
<dbReference type="Gene3D" id="1.10.10.470">
    <property type="entry name" value="Maltooligosyl trehalose synthase, domain 4"/>
    <property type="match status" value="1"/>
</dbReference>
<dbReference type="Proteomes" id="UP000570514">
    <property type="component" value="Unassembled WGS sequence"/>
</dbReference>
<dbReference type="GO" id="GO:0030980">
    <property type="term" value="P:alpha-glucan catabolic process"/>
    <property type="evidence" value="ECO:0007669"/>
    <property type="project" value="TreeGrafter"/>
</dbReference>
<name>A0A846N147_9PROT</name>
<evidence type="ECO:0000313" key="2">
    <source>
        <dbReference type="EMBL" id="NIK89209.1"/>
    </source>
</evidence>
<accession>A0A846N147</accession>
<proteinExistence type="predicted"/>
<dbReference type="Pfam" id="PF00128">
    <property type="entry name" value="Alpha-amylase"/>
    <property type="match status" value="1"/>
</dbReference>
<gene>
    <name evidence="2" type="ORF">FHS83_002527</name>
</gene>
<keyword evidence="2" id="KW-0413">Isomerase</keyword>
<dbReference type="EMBL" id="JAASRM010000001">
    <property type="protein sequence ID" value="NIK89209.1"/>
    <property type="molecule type" value="Genomic_DNA"/>
</dbReference>
<dbReference type="NCBIfam" id="TIGR02401">
    <property type="entry name" value="trehalose_TreY"/>
    <property type="match status" value="1"/>
</dbReference>
<protein>
    <submittedName>
        <fullName evidence="2">(1-&gt;4)-alpha-D-glucan 1-alpha-D-glucosylmutase</fullName>
        <ecNumber evidence="2">5.4.99.15</ecNumber>
    </submittedName>
</protein>
<sequence>MKPRATYRMQFHKAFTFSDAMKLVPYFAKLGISHLYASPILMARAGSMHGYDVVDHGRVNPELGGEEGFRALASALRQEGIGVLLDIVPNHMAVGGADNPYWLDVLEKGRDSIFANLFDIDWEPAQENLRDKILVPLLGKPVADCLTDGELTVVWDERLGKFAIAYSEHRFPLRKEDYEAVQGGGATPADADLSPFSEREALRALLERQNFRLAYWKSAGERINWRRFFDITSLAALRVEDDAVFEQIHATVFRLYSEGMIDGVRIDHVDGLYDPASYCRRLRARLEVMTPQRPDALPREPAIILVEKILAEHEDLAEDWQVDGTTGYDFMNLVSGLLHQPASESAFNQLWESVSGHSAAFDIEECRARKEMLEDAFASALRGAALAFQRLDDDGTVPVEIFSAALKAVLLHFHAYRTYARGDQPEPQPGRFFDAALAKALEDADENVKAALAIISHAMRGEEASGDPATAAEAVRRFNQLAAPVAAKAVEDTAFYRYGRLLSRNDVGFNAERFSISPQEFHEANAKRQAHFPYALLATATHDHKRGEDTRARLAVLSEIPDLWEAEVREWFALNAPLRPARVGGSDEYQLYQTLVACRPYGLSDEALSSFTRRILAWREKSLKEAKLETSWAHPDAAFEAEHAEFVRRILDPGHGFLQRLEKFSGAIAPAGALNGLVSMVLRCTSPGVPDIYQGTELWDLSLVDPDNRRPVDFHIRNEMLSSGEDFAGLIKEWRDGHVKLALLAKLLALRAAEPALFAGDYTAIETGDEKIFAFIREAEGKTMFVAVPRLCAKAAMERGLPLPDEALGDRFELPLALQKLRWQDGLEPGRVVAAPHRRALFTALPALVLIGENPSGVQETR</sequence>
<dbReference type="AlphaFoldDB" id="A0A846N147"/>
<dbReference type="InterPro" id="IPR006047">
    <property type="entry name" value="GH13_cat_dom"/>
</dbReference>
<reference evidence="2 3" key="1">
    <citation type="submission" date="2020-03" db="EMBL/GenBank/DDBJ databases">
        <title>Genomic Encyclopedia of Type Strains, Phase IV (KMG-IV): sequencing the most valuable type-strain genomes for metagenomic binning, comparative biology and taxonomic classification.</title>
        <authorList>
            <person name="Goeker M."/>
        </authorList>
    </citation>
    <scope>NUCLEOTIDE SEQUENCE [LARGE SCALE GENOMIC DNA]</scope>
    <source>
        <strain evidence="2 3">DSM 19867</strain>
    </source>
</reference>
<dbReference type="SMART" id="SM00642">
    <property type="entry name" value="Aamy"/>
    <property type="match status" value="1"/>
</dbReference>
<dbReference type="PANTHER" id="PTHR10357">
    <property type="entry name" value="ALPHA-AMYLASE FAMILY MEMBER"/>
    <property type="match status" value="1"/>
</dbReference>
<dbReference type="FunFam" id="3.20.20.80:FF:000341">
    <property type="entry name" value="Maltooligosyl trehalose synthase"/>
    <property type="match status" value="1"/>
</dbReference>
<dbReference type="InterPro" id="IPR012767">
    <property type="entry name" value="Trehalose_TreY"/>
</dbReference>
<dbReference type="GO" id="GO:0005992">
    <property type="term" value="P:trehalose biosynthetic process"/>
    <property type="evidence" value="ECO:0007669"/>
    <property type="project" value="TreeGrafter"/>
</dbReference>
<feature type="domain" description="Glycosyl hydrolase family 13 catalytic" evidence="1">
    <location>
        <begin position="15"/>
        <end position="421"/>
    </location>
</feature>
<dbReference type="EC" id="5.4.99.15" evidence="2"/>
<dbReference type="InterPro" id="IPR017853">
    <property type="entry name" value="GH"/>
</dbReference>
<comment type="caution">
    <text evidence="2">The sequence shown here is derived from an EMBL/GenBank/DDBJ whole genome shotgun (WGS) entry which is preliminary data.</text>
</comment>
<dbReference type="GO" id="GO:0047470">
    <property type="term" value="F:(1,4)-alpha-D-glucan 1-alpha-D-glucosylmutase activity"/>
    <property type="evidence" value="ECO:0007669"/>
    <property type="project" value="UniProtKB-EC"/>
</dbReference>
<dbReference type="Gene3D" id="3.30.1590.10">
    <property type="entry name" value="Maltooligosyl trehalose synthase, domain 2"/>
    <property type="match status" value="1"/>
</dbReference>
<organism evidence="2 3">
    <name type="scientific">Rhizomicrobium palustre</name>
    <dbReference type="NCBI Taxonomy" id="189966"/>
    <lineage>
        <taxon>Bacteria</taxon>
        <taxon>Pseudomonadati</taxon>
        <taxon>Pseudomonadota</taxon>
        <taxon>Alphaproteobacteria</taxon>
        <taxon>Micropepsales</taxon>
        <taxon>Micropepsaceae</taxon>
        <taxon>Rhizomicrobium</taxon>
    </lineage>
</organism>
<dbReference type="SUPFAM" id="SSF51445">
    <property type="entry name" value="(Trans)glycosidases"/>
    <property type="match status" value="1"/>
</dbReference>
<evidence type="ECO:0000259" key="1">
    <source>
        <dbReference type="SMART" id="SM00642"/>
    </source>
</evidence>
<keyword evidence="3" id="KW-1185">Reference proteome</keyword>
<dbReference type="InterPro" id="IPR013797">
    <property type="entry name" value="Maltooligo_trehalose_synth_4"/>
</dbReference>
<dbReference type="Gene3D" id="1.10.150.200">
    <property type="entry name" value="Maltooligosyl trehalose synthase, domain 3"/>
    <property type="match status" value="1"/>
</dbReference>
<dbReference type="PANTHER" id="PTHR10357:SF216">
    <property type="entry name" value="MALTOOLIGOSYL TREHALOSE SYNTHASE-RELATED"/>
    <property type="match status" value="1"/>
</dbReference>
<dbReference type="Gene3D" id="3.20.20.80">
    <property type="entry name" value="Glycosidases"/>
    <property type="match status" value="1"/>
</dbReference>
<dbReference type="CDD" id="cd11336">
    <property type="entry name" value="AmyAc_MTSase"/>
    <property type="match status" value="1"/>
</dbReference>